<protein>
    <recommendedName>
        <fullName evidence="3">Reverse transcriptase Ty1/copia-type domain-containing protein</fullName>
    </recommendedName>
</protein>
<comment type="caution">
    <text evidence="1">The sequence shown here is derived from an EMBL/GenBank/DDBJ whole genome shotgun (WGS) entry which is preliminary data.</text>
</comment>
<dbReference type="EMBL" id="BAABME010041972">
    <property type="protein sequence ID" value="GAA0173313.1"/>
    <property type="molecule type" value="Genomic_DNA"/>
</dbReference>
<reference evidence="1 2" key="1">
    <citation type="submission" date="2024-01" db="EMBL/GenBank/DDBJ databases">
        <title>The complete chloroplast genome sequence of Lithospermum erythrorhizon: insights into the phylogenetic relationship among Boraginaceae species and the maternal lineages of purple gromwells.</title>
        <authorList>
            <person name="Okada T."/>
            <person name="Watanabe K."/>
        </authorList>
    </citation>
    <scope>NUCLEOTIDE SEQUENCE [LARGE SCALE GENOMIC DNA]</scope>
</reference>
<dbReference type="Proteomes" id="UP001454036">
    <property type="component" value="Unassembled WGS sequence"/>
</dbReference>
<proteinExistence type="predicted"/>
<evidence type="ECO:0000313" key="2">
    <source>
        <dbReference type="Proteomes" id="UP001454036"/>
    </source>
</evidence>
<dbReference type="PANTHER" id="PTHR11439">
    <property type="entry name" value="GAG-POL-RELATED RETROTRANSPOSON"/>
    <property type="match status" value="1"/>
</dbReference>
<dbReference type="AlphaFoldDB" id="A0AAV3REF0"/>
<evidence type="ECO:0000313" key="1">
    <source>
        <dbReference type="EMBL" id="GAA0173313.1"/>
    </source>
</evidence>
<evidence type="ECO:0008006" key="3">
    <source>
        <dbReference type="Google" id="ProtNLM"/>
    </source>
</evidence>
<accession>A0AAV3REF0</accession>
<dbReference type="PANTHER" id="PTHR11439:SF462">
    <property type="match status" value="1"/>
</dbReference>
<name>A0AAV3REF0_LITER</name>
<keyword evidence="2" id="KW-1185">Reference proteome</keyword>
<sequence>MVTVRSFLAIIAIKIFYVHQMDVHNVFLHGDLEEELESTQGIFMCQRKDVLDIIYETGLLGAKPADFPMEQHHKLGLANGRVLKDVKSYRRLIRRLIYLSVTRPDLGYFVHILSKFIQEPRIEHWEAVLRVASCPTIRRSLSGWFVMLGGSPIS</sequence>
<gene>
    <name evidence="1" type="ORF">LIER_43943</name>
</gene>
<organism evidence="1 2">
    <name type="scientific">Lithospermum erythrorhizon</name>
    <name type="common">Purple gromwell</name>
    <name type="synonym">Lithospermum officinale var. erythrorhizon</name>
    <dbReference type="NCBI Taxonomy" id="34254"/>
    <lineage>
        <taxon>Eukaryota</taxon>
        <taxon>Viridiplantae</taxon>
        <taxon>Streptophyta</taxon>
        <taxon>Embryophyta</taxon>
        <taxon>Tracheophyta</taxon>
        <taxon>Spermatophyta</taxon>
        <taxon>Magnoliopsida</taxon>
        <taxon>eudicotyledons</taxon>
        <taxon>Gunneridae</taxon>
        <taxon>Pentapetalae</taxon>
        <taxon>asterids</taxon>
        <taxon>lamiids</taxon>
        <taxon>Boraginales</taxon>
        <taxon>Boraginaceae</taxon>
        <taxon>Boraginoideae</taxon>
        <taxon>Lithospermeae</taxon>
        <taxon>Lithospermum</taxon>
    </lineage>
</organism>